<reference evidence="3" key="1">
    <citation type="submission" date="2016-10" db="EMBL/GenBank/DDBJ databases">
        <authorList>
            <person name="Varghese N."/>
            <person name="Submissions S."/>
        </authorList>
    </citation>
    <scope>NUCLEOTIDE SEQUENCE [LARGE SCALE GENOMIC DNA]</scope>
    <source>
        <strain evidence="3">CGMCC 1.6474</strain>
    </source>
</reference>
<sequence>MDVGRWIIDYVASVVGREADDLDLHEPMEVYDFDSIDAVEMTFAFERTFGREVDPHLILQGDQTVAGLIAELSRPPGACAGS</sequence>
<proteinExistence type="predicted"/>
<protein>
    <submittedName>
        <fullName evidence="2">Phosphopantetheine attachment site</fullName>
    </submittedName>
</protein>
<feature type="domain" description="Carrier" evidence="1">
    <location>
        <begin position="1"/>
        <end position="76"/>
    </location>
</feature>
<dbReference type="InterPro" id="IPR036736">
    <property type="entry name" value="ACP-like_sf"/>
</dbReference>
<dbReference type="OrthoDB" id="7306924at2"/>
<keyword evidence="3" id="KW-1185">Reference proteome</keyword>
<dbReference type="RefSeq" id="WP_091943446.1">
    <property type="nucleotide sequence ID" value="NZ_FOSV01000004.1"/>
</dbReference>
<dbReference type="InterPro" id="IPR009081">
    <property type="entry name" value="PP-bd_ACP"/>
</dbReference>
<evidence type="ECO:0000313" key="3">
    <source>
        <dbReference type="Proteomes" id="UP000198804"/>
    </source>
</evidence>
<gene>
    <name evidence="2" type="ORF">SAMN04488125_10452</name>
</gene>
<dbReference type="EMBL" id="FOSV01000004">
    <property type="protein sequence ID" value="SFK76052.1"/>
    <property type="molecule type" value="Genomic_DNA"/>
</dbReference>
<dbReference type="Pfam" id="PF00550">
    <property type="entry name" value="PP-binding"/>
    <property type="match status" value="1"/>
</dbReference>
<evidence type="ECO:0000259" key="1">
    <source>
        <dbReference type="PROSITE" id="PS50075"/>
    </source>
</evidence>
<dbReference type="Proteomes" id="UP000198804">
    <property type="component" value="Unassembled WGS sequence"/>
</dbReference>
<name>A0A1I4C4P5_9HYPH</name>
<dbReference type="SUPFAM" id="SSF47336">
    <property type="entry name" value="ACP-like"/>
    <property type="match status" value="1"/>
</dbReference>
<dbReference type="AlphaFoldDB" id="A0A1I4C4P5"/>
<dbReference type="Gene3D" id="1.10.1200.10">
    <property type="entry name" value="ACP-like"/>
    <property type="match status" value="1"/>
</dbReference>
<organism evidence="2 3">
    <name type="scientific">Methylorubrum salsuginis</name>
    <dbReference type="NCBI Taxonomy" id="414703"/>
    <lineage>
        <taxon>Bacteria</taxon>
        <taxon>Pseudomonadati</taxon>
        <taxon>Pseudomonadota</taxon>
        <taxon>Alphaproteobacteria</taxon>
        <taxon>Hyphomicrobiales</taxon>
        <taxon>Methylobacteriaceae</taxon>
        <taxon>Methylorubrum</taxon>
    </lineage>
</organism>
<dbReference type="PROSITE" id="PS50075">
    <property type="entry name" value="CARRIER"/>
    <property type="match status" value="1"/>
</dbReference>
<evidence type="ECO:0000313" key="2">
    <source>
        <dbReference type="EMBL" id="SFK76052.1"/>
    </source>
</evidence>
<accession>A0A1I4C4P5</accession>